<reference evidence="1 2" key="2">
    <citation type="journal article" date="2022" name="Mol. Ecol. Resour.">
        <title>The genomes of chicory, endive, great burdock and yacon provide insights into Asteraceae paleo-polyploidization history and plant inulin production.</title>
        <authorList>
            <person name="Fan W."/>
            <person name="Wang S."/>
            <person name="Wang H."/>
            <person name="Wang A."/>
            <person name="Jiang F."/>
            <person name="Liu H."/>
            <person name="Zhao H."/>
            <person name="Xu D."/>
            <person name="Zhang Y."/>
        </authorList>
    </citation>
    <scope>NUCLEOTIDE SEQUENCE [LARGE SCALE GENOMIC DNA]</scope>
    <source>
        <strain evidence="2">cv. Punajuju</strain>
        <tissue evidence="1">Leaves</tissue>
    </source>
</reference>
<evidence type="ECO:0000313" key="2">
    <source>
        <dbReference type="Proteomes" id="UP001055811"/>
    </source>
</evidence>
<protein>
    <submittedName>
        <fullName evidence="1">Uncharacterized protein</fullName>
    </submittedName>
</protein>
<dbReference type="EMBL" id="CM042016">
    <property type="protein sequence ID" value="KAI3699577.1"/>
    <property type="molecule type" value="Genomic_DNA"/>
</dbReference>
<reference evidence="2" key="1">
    <citation type="journal article" date="2022" name="Mol. Ecol. Resour.">
        <title>The genomes of chicory, endive, great burdock and yacon provide insights into Asteraceae palaeo-polyploidization history and plant inulin production.</title>
        <authorList>
            <person name="Fan W."/>
            <person name="Wang S."/>
            <person name="Wang H."/>
            <person name="Wang A."/>
            <person name="Jiang F."/>
            <person name="Liu H."/>
            <person name="Zhao H."/>
            <person name="Xu D."/>
            <person name="Zhang Y."/>
        </authorList>
    </citation>
    <scope>NUCLEOTIDE SEQUENCE [LARGE SCALE GENOMIC DNA]</scope>
    <source>
        <strain evidence="2">cv. Punajuju</strain>
    </source>
</reference>
<organism evidence="1 2">
    <name type="scientific">Cichorium intybus</name>
    <name type="common">Chicory</name>
    <dbReference type="NCBI Taxonomy" id="13427"/>
    <lineage>
        <taxon>Eukaryota</taxon>
        <taxon>Viridiplantae</taxon>
        <taxon>Streptophyta</taxon>
        <taxon>Embryophyta</taxon>
        <taxon>Tracheophyta</taxon>
        <taxon>Spermatophyta</taxon>
        <taxon>Magnoliopsida</taxon>
        <taxon>eudicotyledons</taxon>
        <taxon>Gunneridae</taxon>
        <taxon>Pentapetalae</taxon>
        <taxon>asterids</taxon>
        <taxon>campanulids</taxon>
        <taxon>Asterales</taxon>
        <taxon>Asteraceae</taxon>
        <taxon>Cichorioideae</taxon>
        <taxon>Cichorieae</taxon>
        <taxon>Cichoriinae</taxon>
        <taxon>Cichorium</taxon>
    </lineage>
</organism>
<evidence type="ECO:0000313" key="1">
    <source>
        <dbReference type="EMBL" id="KAI3699577.1"/>
    </source>
</evidence>
<dbReference type="Proteomes" id="UP001055811">
    <property type="component" value="Linkage Group LG08"/>
</dbReference>
<proteinExistence type="predicted"/>
<sequence length="127" mass="14500">MASPLLLHTLIPLFLVLLALTPASRAADVDAIKQFPLNLVTDTMDMPFYDDVDELDGEDDDDLSDSARRSLLWWNTRYYISYGALSANRVPCPPRSGRSYYTHNCWRARGPVRPYTRGCSTITRCRR</sequence>
<accession>A0ACB8ZNJ6</accession>
<name>A0ACB8ZNJ6_CICIN</name>
<gene>
    <name evidence="1" type="ORF">L2E82_43981</name>
</gene>
<keyword evidence="2" id="KW-1185">Reference proteome</keyword>
<comment type="caution">
    <text evidence="1">The sequence shown here is derived from an EMBL/GenBank/DDBJ whole genome shotgun (WGS) entry which is preliminary data.</text>
</comment>